<dbReference type="EMBL" id="CP022203">
    <property type="protein sequence ID" value="ATB46784.1"/>
    <property type="molecule type" value="Genomic_DNA"/>
</dbReference>
<dbReference type="AlphaFoldDB" id="A0A250JSC5"/>
<evidence type="ECO:0000313" key="3">
    <source>
        <dbReference type="EMBL" id="ATB46784.1"/>
    </source>
</evidence>
<evidence type="ECO:0000256" key="1">
    <source>
        <dbReference type="SAM" id="SignalP"/>
    </source>
</evidence>
<protein>
    <recommendedName>
        <fullName evidence="2">Uncharacterized protein TP-0789 domain-containing protein</fullName>
    </recommendedName>
</protein>
<dbReference type="Gene3D" id="2.50.20.10">
    <property type="entry name" value="Lipoprotein localisation LolA/LolB/LppX"/>
    <property type="match status" value="1"/>
</dbReference>
<feature type="signal peptide" evidence="1">
    <location>
        <begin position="1"/>
        <end position="24"/>
    </location>
</feature>
<feature type="chain" id="PRO_5013349666" description="Uncharacterized protein TP-0789 domain-containing protein" evidence="1">
    <location>
        <begin position="25"/>
        <end position="260"/>
    </location>
</feature>
<sequence>MRLMNMLSAAALAVSLLSAPAALALEQAEQVKLLATIDDRQRNGGDYKAMVYLEQKEKGKADLVYELVVYRRDADDKLMMLFTKPKAEAGKGYLRLDKNLWNYDPNVGRWERRTERERIAGTDSRRADFDESRLAEEYDPSYEGEAKLGKYTAHVLTLKVKPGVDVAYPVLKLWVDKASGNLLKQEEYALSGRKMRTALYPRWKKMFSESKKGDVWVPEEMRIYDEIEKGNSTTILIKTVDLRSLEANLFTKAWLESKSR</sequence>
<accession>A0A250JSC5</accession>
<name>A0A250JSC5_9BACT</name>
<dbReference type="Proteomes" id="UP000217343">
    <property type="component" value="Chromosome"/>
</dbReference>
<keyword evidence="1" id="KW-0732">Signal</keyword>
<keyword evidence="4" id="KW-1185">Reference proteome</keyword>
<reference evidence="3 4" key="1">
    <citation type="submission" date="2017-06" db="EMBL/GenBank/DDBJ databases">
        <title>Sequencing and comparative analysis of myxobacterial genomes.</title>
        <authorList>
            <person name="Rupp O."/>
            <person name="Goesmann A."/>
            <person name="Sogaard-Andersen L."/>
        </authorList>
    </citation>
    <scope>NUCLEOTIDE SEQUENCE [LARGE SCALE GENOMIC DNA]</scope>
    <source>
        <strain evidence="3 4">DSM 14697</strain>
    </source>
</reference>
<dbReference type="InterPro" id="IPR033399">
    <property type="entry name" value="TP_0789-like"/>
</dbReference>
<gene>
    <name evidence="3" type="ORF">MYMAC_002389</name>
</gene>
<dbReference type="KEGG" id="mmas:MYMAC_002389"/>
<organism evidence="3 4">
    <name type="scientific">Corallococcus macrosporus DSM 14697</name>
    <dbReference type="NCBI Taxonomy" id="1189310"/>
    <lineage>
        <taxon>Bacteria</taxon>
        <taxon>Pseudomonadati</taxon>
        <taxon>Myxococcota</taxon>
        <taxon>Myxococcia</taxon>
        <taxon>Myxococcales</taxon>
        <taxon>Cystobacterineae</taxon>
        <taxon>Myxococcaceae</taxon>
        <taxon>Corallococcus</taxon>
    </lineage>
</organism>
<dbReference type="Pfam" id="PF17131">
    <property type="entry name" value="LolA_like"/>
    <property type="match status" value="1"/>
</dbReference>
<feature type="domain" description="Uncharacterized protein TP-0789" evidence="2">
    <location>
        <begin position="75"/>
        <end position="256"/>
    </location>
</feature>
<dbReference type="CDD" id="cd16329">
    <property type="entry name" value="LolA_like"/>
    <property type="match status" value="1"/>
</dbReference>
<evidence type="ECO:0000259" key="2">
    <source>
        <dbReference type="Pfam" id="PF17131"/>
    </source>
</evidence>
<proteinExistence type="predicted"/>
<evidence type="ECO:0000313" key="4">
    <source>
        <dbReference type="Proteomes" id="UP000217343"/>
    </source>
</evidence>
<dbReference type="OrthoDB" id="357718at2"/>
<dbReference type="RefSeq" id="WP_013939007.1">
    <property type="nucleotide sequence ID" value="NZ_CP022203.1"/>
</dbReference>